<dbReference type="PRINTS" id="PR00834">
    <property type="entry name" value="PROTEASES2C"/>
</dbReference>
<protein>
    <submittedName>
        <fullName evidence="6">Trypsin-like peptidase domain-containing protein</fullName>
    </submittedName>
</protein>
<comment type="similarity">
    <text evidence="1">Belongs to the peptidase S1C family.</text>
</comment>
<keyword evidence="7" id="KW-1185">Reference proteome</keyword>
<name>A0ABY6BHZ0_9GAMM</name>
<reference evidence="6" key="1">
    <citation type="submission" date="2022-09" db="EMBL/GenBank/DDBJ databases">
        <title>Tahibacter sp. nov., isolated from a fresh water.</title>
        <authorList>
            <person name="Baek J.H."/>
            <person name="Lee J.K."/>
            <person name="Kim J.M."/>
            <person name="Jeon C.O."/>
        </authorList>
    </citation>
    <scope>NUCLEOTIDE SEQUENCE</scope>
    <source>
        <strain evidence="6">W38</strain>
    </source>
</reference>
<dbReference type="RefSeq" id="WP_261696449.1">
    <property type="nucleotide sequence ID" value="NZ_CP104694.1"/>
</dbReference>
<sequence length="396" mass="40826">MKSALRTLAFLLQSVTVGLAAAFVITRLWPATPAPAPTPANIPPATATPAPAASFPSPAGVGPVSYADAVAKAAPAVVNIYATKFVASTARLVQRDPLMQRLLGGYSIVPTQRRERSLGSGVIVSANGYVMTNNHVIAQAHNIEVLLHDGRFATAQLVGGDDDTDLAVLKIDLTDLPTVDLTHGAPPVVGDVVLAIGNAAGIGKTVTMGVVSAVGRHLEQWASEEFIQTDAAINVGNSGGALINAHGDLIGINTAASNARRTGTEGIGFAIPTATAKQVFDQLVAHGVVVRGWLGAEYEPVIVASGGEVSSAQRGAKIVAIYPNSPAADAGLQPEDVITKLDMAEIADPLDLRKREGAIAPGTTVHITGLRAGIPFETDATLKQRPVVNQPMIPMS</sequence>
<evidence type="ECO:0000259" key="5">
    <source>
        <dbReference type="SMART" id="SM00228"/>
    </source>
</evidence>
<evidence type="ECO:0000313" key="6">
    <source>
        <dbReference type="EMBL" id="UXI69494.1"/>
    </source>
</evidence>
<dbReference type="Gene3D" id="2.30.42.10">
    <property type="match status" value="1"/>
</dbReference>
<evidence type="ECO:0000313" key="7">
    <source>
        <dbReference type="Proteomes" id="UP001064632"/>
    </source>
</evidence>
<keyword evidence="4" id="KW-0720">Serine protease</keyword>
<keyword evidence="2" id="KW-0645">Protease</keyword>
<evidence type="ECO:0000256" key="4">
    <source>
        <dbReference type="ARBA" id="ARBA00022825"/>
    </source>
</evidence>
<dbReference type="SUPFAM" id="SSF50156">
    <property type="entry name" value="PDZ domain-like"/>
    <property type="match status" value="1"/>
</dbReference>
<dbReference type="InterPro" id="IPR001478">
    <property type="entry name" value="PDZ"/>
</dbReference>
<evidence type="ECO:0000256" key="3">
    <source>
        <dbReference type="ARBA" id="ARBA00022801"/>
    </source>
</evidence>
<gene>
    <name evidence="6" type="ORF">N4264_07540</name>
</gene>
<dbReference type="InterPro" id="IPR009003">
    <property type="entry name" value="Peptidase_S1_PA"/>
</dbReference>
<dbReference type="Proteomes" id="UP001064632">
    <property type="component" value="Chromosome"/>
</dbReference>
<evidence type="ECO:0000256" key="2">
    <source>
        <dbReference type="ARBA" id="ARBA00022670"/>
    </source>
</evidence>
<dbReference type="Pfam" id="PF13365">
    <property type="entry name" value="Trypsin_2"/>
    <property type="match status" value="1"/>
</dbReference>
<dbReference type="EMBL" id="CP104694">
    <property type="protein sequence ID" value="UXI69494.1"/>
    <property type="molecule type" value="Genomic_DNA"/>
</dbReference>
<feature type="domain" description="PDZ" evidence="5">
    <location>
        <begin position="292"/>
        <end position="373"/>
    </location>
</feature>
<dbReference type="Pfam" id="PF13180">
    <property type="entry name" value="PDZ_2"/>
    <property type="match status" value="1"/>
</dbReference>
<dbReference type="SMART" id="SM00228">
    <property type="entry name" value="PDZ"/>
    <property type="match status" value="1"/>
</dbReference>
<accession>A0ABY6BHZ0</accession>
<organism evidence="6 7">
    <name type="scientific">Tahibacter amnicola</name>
    <dbReference type="NCBI Taxonomy" id="2976241"/>
    <lineage>
        <taxon>Bacteria</taxon>
        <taxon>Pseudomonadati</taxon>
        <taxon>Pseudomonadota</taxon>
        <taxon>Gammaproteobacteria</taxon>
        <taxon>Lysobacterales</taxon>
        <taxon>Rhodanobacteraceae</taxon>
        <taxon>Tahibacter</taxon>
    </lineage>
</organism>
<keyword evidence="3" id="KW-0378">Hydrolase</keyword>
<evidence type="ECO:0000256" key="1">
    <source>
        <dbReference type="ARBA" id="ARBA00010541"/>
    </source>
</evidence>
<dbReference type="SUPFAM" id="SSF50494">
    <property type="entry name" value="Trypsin-like serine proteases"/>
    <property type="match status" value="1"/>
</dbReference>
<dbReference type="InterPro" id="IPR036034">
    <property type="entry name" value="PDZ_sf"/>
</dbReference>
<dbReference type="InterPro" id="IPR001940">
    <property type="entry name" value="Peptidase_S1C"/>
</dbReference>
<dbReference type="PANTHER" id="PTHR22939">
    <property type="entry name" value="SERINE PROTEASE FAMILY S1C HTRA-RELATED"/>
    <property type="match status" value="1"/>
</dbReference>
<dbReference type="Gene3D" id="2.40.10.120">
    <property type="match status" value="1"/>
</dbReference>
<dbReference type="PANTHER" id="PTHR22939:SF101">
    <property type="entry name" value="PERIPLASMIC PH-DEPENDENT SERINE ENDOPROTEASE DEGQ"/>
    <property type="match status" value="1"/>
</dbReference>
<proteinExistence type="inferred from homology"/>